<dbReference type="InterPro" id="IPR006073">
    <property type="entry name" value="GTP-bd"/>
</dbReference>
<evidence type="ECO:0000256" key="1">
    <source>
        <dbReference type="ARBA" id="ARBA00022741"/>
    </source>
</evidence>
<keyword evidence="2" id="KW-0342">GTP-binding</keyword>
<evidence type="ECO:0000256" key="2">
    <source>
        <dbReference type="ARBA" id="ARBA00023134"/>
    </source>
</evidence>
<dbReference type="CDD" id="cd00880">
    <property type="entry name" value="Era_like"/>
    <property type="match status" value="1"/>
</dbReference>
<dbReference type="InterPro" id="IPR040644">
    <property type="entry name" value="HydF_tetramer"/>
</dbReference>
<keyword evidence="7" id="KW-1185">Reference proteome</keyword>
<evidence type="ECO:0000313" key="6">
    <source>
        <dbReference type="EMBL" id="MBC8558598.1"/>
    </source>
</evidence>
<dbReference type="InterPro" id="IPR041606">
    <property type="entry name" value="HydF_dimer"/>
</dbReference>
<dbReference type="PANTHER" id="PTHR42714">
    <property type="entry name" value="TRNA MODIFICATION GTPASE GTPBP3"/>
    <property type="match status" value="1"/>
</dbReference>
<protein>
    <submittedName>
        <fullName evidence="6">[FeFe] hydrogenase H-cluster maturation GTPase HydF</fullName>
    </submittedName>
</protein>
<dbReference type="GO" id="GO:0005737">
    <property type="term" value="C:cytoplasm"/>
    <property type="evidence" value="ECO:0007669"/>
    <property type="project" value="TreeGrafter"/>
</dbReference>
<dbReference type="AlphaFoldDB" id="A0A926I1L5"/>
<dbReference type="Gene3D" id="3.40.50.11410">
    <property type="match status" value="1"/>
</dbReference>
<dbReference type="Pfam" id="PF01926">
    <property type="entry name" value="MMR_HSR1"/>
    <property type="match status" value="1"/>
</dbReference>
<dbReference type="GO" id="GO:0002098">
    <property type="term" value="P:tRNA wobble uridine modification"/>
    <property type="evidence" value="ECO:0007669"/>
    <property type="project" value="TreeGrafter"/>
</dbReference>
<evidence type="ECO:0000259" key="4">
    <source>
        <dbReference type="Pfam" id="PF18128"/>
    </source>
</evidence>
<organism evidence="6 7">
    <name type="scientific">Fumia xinanensis</name>
    <dbReference type="NCBI Taxonomy" id="2763659"/>
    <lineage>
        <taxon>Bacteria</taxon>
        <taxon>Bacillati</taxon>
        <taxon>Bacillota</taxon>
        <taxon>Clostridia</taxon>
        <taxon>Eubacteriales</taxon>
        <taxon>Oscillospiraceae</taxon>
        <taxon>Fumia</taxon>
    </lineage>
</organism>
<dbReference type="InterPro" id="IPR005225">
    <property type="entry name" value="Small_GTP-bd"/>
</dbReference>
<dbReference type="Proteomes" id="UP000610760">
    <property type="component" value="Unassembled WGS sequence"/>
</dbReference>
<gene>
    <name evidence="6" type="primary">hydF</name>
    <name evidence="6" type="ORF">H8710_00810</name>
</gene>
<proteinExistence type="predicted"/>
<reference evidence="6" key="1">
    <citation type="submission" date="2020-08" db="EMBL/GenBank/DDBJ databases">
        <title>Genome public.</title>
        <authorList>
            <person name="Liu C."/>
            <person name="Sun Q."/>
        </authorList>
    </citation>
    <scope>NUCLEOTIDE SEQUENCE</scope>
    <source>
        <strain evidence="6">NSJ-33</strain>
    </source>
</reference>
<dbReference type="Pfam" id="PF18128">
    <property type="entry name" value="HydF_dimer"/>
    <property type="match status" value="1"/>
</dbReference>
<sequence length="389" mass="43120">MQDTPRANRLHISFFGRTNSGKSTLVNQLAGQEVSIVSDVAGTTTDPVYKAMELLPIGPVVLIDTAGFCDDSALGEQRLEKTREVVRKTDLAVLVVSSEREEFGEEQRYLNLLREHKVKTVCVVNRFGKGEEFALPFELPTLSIDASDPAEMGKFKKFLIQHAGCDFEMPSLTGHLVKPGDLVVLVAPQDIQAPKGRLILPQVQTIRDLLDNDCRTVVLKPADLKPMLELLKQPPALVITDSQVFKAVDEMLPKKIPLTSFSVLLSENKGNIESFIEGAKAIASLRPGDRVLIMESCTHHALPDDIAREKLPRMLEKYVGGKLQIELFSGQGFPHDMEGYKLIFHCGGCMVNRKNMLSKISEAEQYGVPMTNFGVAIAYMNGILERICW</sequence>
<dbReference type="GO" id="GO:0005525">
    <property type="term" value="F:GTP binding"/>
    <property type="evidence" value="ECO:0007669"/>
    <property type="project" value="UniProtKB-KW"/>
</dbReference>
<evidence type="ECO:0000259" key="3">
    <source>
        <dbReference type="Pfam" id="PF01926"/>
    </source>
</evidence>
<keyword evidence="1" id="KW-0547">Nucleotide-binding</keyword>
<feature type="domain" description="G" evidence="3">
    <location>
        <begin position="12"/>
        <end position="126"/>
    </location>
</feature>
<name>A0A926I1L5_9FIRM</name>
<dbReference type="Gene3D" id="3.40.50.300">
    <property type="entry name" value="P-loop containing nucleotide triphosphate hydrolases"/>
    <property type="match status" value="1"/>
</dbReference>
<dbReference type="GO" id="GO:0030488">
    <property type="term" value="P:tRNA methylation"/>
    <property type="evidence" value="ECO:0007669"/>
    <property type="project" value="TreeGrafter"/>
</dbReference>
<dbReference type="SUPFAM" id="SSF52540">
    <property type="entry name" value="P-loop containing nucleoside triphosphate hydrolases"/>
    <property type="match status" value="1"/>
</dbReference>
<dbReference type="NCBIfam" id="TIGR00231">
    <property type="entry name" value="small_GTP"/>
    <property type="match status" value="1"/>
</dbReference>
<dbReference type="PANTHER" id="PTHR42714:SF6">
    <property type="entry name" value="TRANSLATION INITIATION FACTOR IF-2"/>
    <property type="match status" value="1"/>
</dbReference>
<comment type="caution">
    <text evidence="6">The sequence shown here is derived from an EMBL/GenBank/DDBJ whole genome shotgun (WGS) entry which is preliminary data.</text>
</comment>
<feature type="domain" description="Hydrogen maturase F dimerization" evidence="4">
    <location>
        <begin position="173"/>
        <end position="270"/>
    </location>
</feature>
<dbReference type="Pfam" id="PF18133">
    <property type="entry name" value="HydF_tetramer"/>
    <property type="match status" value="1"/>
</dbReference>
<evidence type="ECO:0000313" key="7">
    <source>
        <dbReference type="Proteomes" id="UP000610760"/>
    </source>
</evidence>
<dbReference type="InterPro" id="IPR027417">
    <property type="entry name" value="P-loop_NTPase"/>
</dbReference>
<feature type="domain" description="Hydrogen maturase F tetramerization" evidence="5">
    <location>
        <begin position="274"/>
        <end position="387"/>
    </location>
</feature>
<dbReference type="Gene3D" id="3.40.50.11420">
    <property type="match status" value="1"/>
</dbReference>
<accession>A0A926I1L5</accession>
<evidence type="ECO:0000259" key="5">
    <source>
        <dbReference type="Pfam" id="PF18133"/>
    </source>
</evidence>
<dbReference type="RefSeq" id="WP_249293489.1">
    <property type="nucleotide sequence ID" value="NZ_JACRSV010000001.1"/>
</dbReference>
<dbReference type="InterPro" id="IPR023873">
    <property type="entry name" value="FeFe-hyd_GTPase_HydF"/>
</dbReference>
<dbReference type="EMBL" id="JACRSV010000001">
    <property type="protein sequence ID" value="MBC8558598.1"/>
    <property type="molecule type" value="Genomic_DNA"/>
</dbReference>
<dbReference type="NCBIfam" id="TIGR03918">
    <property type="entry name" value="GTP_HydF"/>
    <property type="match status" value="1"/>
</dbReference>